<dbReference type="InterPro" id="IPR004211">
    <property type="entry name" value="Endonuclease_7"/>
</dbReference>
<comment type="caution">
    <text evidence="2">The sequence shown here is derived from an EMBL/GenBank/DDBJ whole genome shotgun (WGS) entry which is preliminary data.</text>
</comment>
<feature type="region of interest" description="Disordered" evidence="1">
    <location>
        <begin position="71"/>
        <end position="130"/>
    </location>
</feature>
<dbReference type="AlphaFoldDB" id="A0A0F9RM16"/>
<reference evidence="2" key="1">
    <citation type="journal article" date="2015" name="Nature">
        <title>Complex archaea that bridge the gap between prokaryotes and eukaryotes.</title>
        <authorList>
            <person name="Spang A."/>
            <person name="Saw J.H."/>
            <person name="Jorgensen S.L."/>
            <person name="Zaremba-Niedzwiedzka K."/>
            <person name="Martijn J."/>
            <person name="Lind A.E."/>
            <person name="van Eijk R."/>
            <person name="Schleper C."/>
            <person name="Guy L."/>
            <person name="Ettema T.J."/>
        </authorList>
    </citation>
    <scope>NUCLEOTIDE SEQUENCE</scope>
</reference>
<dbReference type="SUPFAM" id="SSF54060">
    <property type="entry name" value="His-Me finger endonucleases"/>
    <property type="match status" value="1"/>
</dbReference>
<gene>
    <name evidence="2" type="ORF">LCGC14_0878520</name>
</gene>
<protein>
    <recommendedName>
        <fullName evidence="3">Recombination endonuclease VII</fullName>
    </recommendedName>
</protein>
<proteinExistence type="predicted"/>
<dbReference type="EMBL" id="LAZR01002750">
    <property type="protein sequence ID" value="KKN26046.1"/>
    <property type="molecule type" value="Genomic_DNA"/>
</dbReference>
<dbReference type="Gene3D" id="3.40.1800.10">
    <property type="entry name" value="His-Me finger endonucleases"/>
    <property type="match status" value="1"/>
</dbReference>
<name>A0A0F9RM16_9ZZZZ</name>
<evidence type="ECO:0000313" key="2">
    <source>
        <dbReference type="EMBL" id="KKN26046.1"/>
    </source>
</evidence>
<evidence type="ECO:0000256" key="1">
    <source>
        <dbReference type="SAM" id="MobiDB-lite"/>
    </source>
</evidence>
<dbReference type="Pfam" id="PF02945">
    <property type="entry name" value="Endonuclease_7"/>
    <property type="match status" value="1"/>
</dbReference>
<dbReference type="InterPro" id="IPR044925">
    <property type="entry name" value="His-Me_finger_sf"/>
</dbReference>
<evidence type="ECO:0008006" key="3">
    <source>
        <dbReference type="Google" id="ProtNLM"/>
    </source>
</evidence>
<feature type="compositionally biased region" description="Basic and acidic residues" evidence="1">
    <location>
        <begin position="77"/>
        <end position="86"/>
    </location>
</feature>
<accession>A0A0F9RM16</accession>
<dbReference type="InterPro" id="IPR038563">
    <property type="entry name" value="Endonuclease_7_sf"/>
</dbReference>
<organism evidence="2">
    <name type="scientific">marine sediment metagenome</name>
    <dbReference type="NCBI Taxonomy" id="412755"/>
    <lineage>
        <taxon>unclassified sequences</taxon>
        <taxon>metagenomes</taxon>
        <taxon>ecological metagenomes</taxon>
    </lineage>
</organism>
<sequence length="223" mass="24893">MTVACAKPTLFVPHLAEEMLWCWSCKQWLPPEDFTKNKSLPHREGRAERCRACVRAYEATPDRRAKVRAYKATPKARASERARKATPENMAKMRASKATPGYKAQQRAYRATPKAKARRRELDATPQAKARQRAYALKSKYGMSVSDYNDLLTKQGGLCAGCGKPPVDGKALFVDHDHTTGRVRGLLHTNCNTALGMAADDPNMVRRWAAYLEAAQEVVDDPS</sequence>